<proteinExistence type="predicted"/>
<dbReference type="EMBL" id="RXOE01000005">
    <property type="protein sequence ID" value="RTQ33057.1"/>
    <property type="molecule type" value="Genomic_DNA"/>
</dbReference>
<reference evidence="1 2" key="1">
    <citation type="submission" date="2018-12" db="EMBL/GenBank/DDBJ databases">
        <title>The genome of Variovorax gossypii DSM 100435.</title>
        <authorList>
            <person name="Gao J."/>
            <person name="Sun J."/>
        </authorList>
    </citation>
    <scope>NUCLEOTIDE SEQUENCE [LARGE SCALE GENOMIC DNA]</scope>
    <source>
        <strain evidence="1 2">DSM 100435</strain>
    </source>
</reference>
<dbReference type="InterPro" id="IPR006315">
    <property type="entry name" value="OM_autotransptr_brl_dom"/>
</dbReference>
<dbReference type="NCBIfam" id="TIGR01414">
    <property type="entry name" value="autotrans_barl"/>
    <property type="match status" value="1"/>
</dbReference>
<dbReference type="Proteomes" id="UP000267418">
    <property type="component" value="Unassembled WGS sequence"/>
</dbReference>
<comment type="caution">
    <text evidence="1">The sequence shown here is derived from an EMBL/GenBank/DDBJ whole genome shotgun (WGS) entry which is preliminary data.</text>
</comment>
<gene>
    <name evidence="1" type="ORF">EJP69_20450</name>
</gene>
<dbReference type="SUPFAM" id="SSF103515">
    <property type="entry name" value="Autotransporter"/>
    <property type="match status" value="1"/>
</dbReference>
<sequence>MRMDSLCASKLFREAGRRVDVGSVALEPCVRFASVRMHGDALAEHGGLAALDSEGGSINARFATPTLRPRRETSYAGQYRDELQDHGFNFTLNWAF</sequence>
<evidence type="ECO:0000313" key="1">
    <source>
        <dbReference type="EMBL" id="RTQ33057.1"/>
    </source>
</evidence>
<protein>
    <submittedName>
        <fullName evidence="1">Autotransporter outer membrane beta-barrel domain-containing protein</fullName>
    </submittedName>
</protein>
<name>A0A431THQ1_9BURK</name>
<accession>A0A431THQ1</accession>
<dbReference type="OrthoDB" id="5760545at2"/>
<dbReference type="AlphaFoldDB" id="A0A431THQ1"/>
<keyword evidence="2" id="KW-1185">Reference proteome</keyword>
<organism evidence="1 2">
    <name type="scientific">Variovorax gossypii</name>
    <dbReference type="NCBI Taxonomy" id="1679495"/>
    <lineage>
        <taxon>Bacteria</taxon>
        <taxon>Pseudomonadati</taxon>
        <taxon>Pseudomonadota</taxon>
        <taxon>Betaproteobacteria</taxon>
        <taxon>Burkholderiales</taxon>
        <taxon>Comamonadaceae</taxon>
        <taxon>Variovorax</taxon>
    </lineage>
</organism>
<dbReference type="GO" id="GO:0019867">
    <property type="term" value="C:outer membrane"/>
    <property type="evidence" value="ECO:0007669"/>
    <property type="project" value="InterPro"/>
</dbReference>
<dbReference type="InterPro" id="IPR036709">
    <property type="entry name" value="Autotransporte_beta_dom_sf"/>
</dbReference>
<evidence type="ECO:0000313" key="2">
    <source>
        <dbReference type="Proteomes" id="UP000267418"/>
    </source>
</evidence>